<dbReference type="Proteomes" id="UP000823631">
    <property type="component" value="Unassembled WGS sequence"/>
</dbReference>
<gene>
    <name evidence="1" type="ORF">IAB19_03740</name>
</gene>
<proteinExistence type="predicted"/>
<organism evidence="1 2">
    <name type="scientific">Candidatus Avisuccinivibrio stercorigallinarum</name>
    <dbReference type="NCBI Taxonomy" id="2840704"/>
    <lineage>
        <taxon>Bacteria</taxon>
        <taxon>Pseudomonadati</taxon>
        <taxon>Pseudomonadota</taxon>
        <taxon>Gammaproteobacteria</taxon>
        <taxon>Aeromonadales</taxon>
        <taxon>Succinivibrionaceae</taxon>
        <taxon>Succinivibrionaceae incertae sedis</taxon>
        <taxon>Candidatus Avisuccinivibrio</taxon>
    </lineage>
</organism>
<evidence type="ECO:0000313" key="2">
    <source>
        <dbReference type="Proteomes" id="UP000823631"/>
    </source>
</evidence>
<dbReference type="EMBL" id="JADINH010000080">
    <property type="protein sequence ID" value="MBO8415478.1"/>
    <property type="molecule type" value="Genomic_DNA"/>
</dbReference>
<evidence type="ECO:0000313" key="1">
    <source>
        <dbReference type="EMBL" id="MBO8415478.1"/>
    </source>
</evidence>
<accession>A0A9D9GSI3</accession>
<comment type="caution">
    <text evidence="1">The sequence shown here is derived from an EMBL/GenBank/DDBJ whole genome shotgun (WGS) entry which is preliminary data.</text>
</comment>
<protein>
    <submittedName>
        <fullName evidence="1">Uncharacterized protein</fullName>
    </submittedName>
</protein>
<reference evidence="1" key="1">
    <citation type="submission" date="2020-10" db="EMBL/GenBank/DDBJ databases">
        <authorList>
            <person name="Gilroy R."/>
        </authorList>
    </citation>
    <scope>NUCLEOTIDE SEQUENCE</scope>
    <source>
        <strain evidence="1">17213</strain>
    </source>
</reference>
<name>A0A9D9GSI3_9GAMM</name>
<reference evidence="1" key="2">
    <citation type="journal article" date="2021" name="PeerJ">
        <title>Extensive microbial diversity within the chicken gut microbiome revealed by metagenomics and culture.</title>
        <authorList>
            <person name="Gilroy R."/>
            <person name="Ravi A."/>
            <person name="Getino M."/>
            <person name="Pursley I."/>
            <person name="Horton D.L."/>
            <person name="Alikhan N.F."/>
            <person name="Baker D."/>
            <person name="Gharbi K."/>
            <person name="Hall N."/>
            <person name="Watson M."/>
            <person name="Adriaenssens E.M."/>
            <person name="Foster-Nyarko E."/>
            <person name="Jarju S."/>
            <person name="Secka A."/>
            <person name="Antonio M."/>
            <person name="Oren A."/>
            <person name="Chaudhuri R.R."/>
            <person name="La Ragione R."/>
            <person name="Hildebrand F."/>
            <person name="Pallen M.J."/>
        </authorList>
    </citation>
    <scope>NUCLEOTIDE SEQUENCE</scope>
    <source>
        <strain evidence="1">17213</strain>
    </source>
</reference>
<sequence>MSSITRLKPDCPPDAHKVMRPPENKVNALLCVKVDEAQLQKYGAVDVMEVLALMSDKANLCCTKEVYAALQQAAEAENAELQKAKDQGYEGTDKPLFPNFVEVSADEAAIVYAGGARSQQYKFVDISTSYTQVEGFLQLLGQECLICVDMLSMLILRSISTVYPWDKLLAGDFVRQYLKAAAALTDADRELLTDIRYGRVSADIKKEHPEAYAFLRLERKLFLQYPSED</sequence>
<dbReference type="AlphaFoldDB" id="A0A9D9GSI3"/>